<gene>
    <name evidence="5" type="primary">WDR49</name>
    <name evidence="5" type="ORF">DAT39_002397</name>
</gene>
<dbReference type="SUPFAM" id="SSF50978">
    <property type="entry name" value="WD40 repeat-like"/>
    <property type="match status" value="3"/>
</dbReference>
<dbReference type="PROSITE" id="PS50294">
    <property type="entry name" value="WD_REPEATS_REGION"/>
    <property type="match status" value="1"/>
</dbReference>
<feature type="repeat" description="WD" evidence="3">
    <location>
        <begin position="505"/>
        <end position="532"/>
    </location>
</feature>
<name>A0A8J4UPN2_CLAMG</name>
<dbReference type="Proteomes" id="UP000727407">
    <property type="component" value="Unassembled WGS sequence"/>
</dbReference>
<keyword evidence="1 3" id="KW-0853">WD repeat</keyword>
<dbReference type="AlphaFoldDB" id="A0A8J4UPN2"/>
<dbReference type="EMBL" id="QNUK01000018">
    <property type="protein sequence ID" value="KAF5907884.1"/>
    <property type="molecule type" value="Genomic_DNA"/>
</dbReference>
<dbReference type="InterPro" id="IPR051242">
    <property type="entry name" value="WD-EF-hand_domain"/>
</dbReference>
<protein>
    <submittedName>
        <fullName evidence="5">WD repeat-containing protein 49 isoform X1</fullName>
    </submittedName>
</protein>
<evidence type="ECO:0000313" key="6">
    <source>
        <dbReference type="Proteomes" id="UP000727407"/>
    </source>
</evidence>
<evidence type="ECO:0000313" key="5">
    <source>
        <dbReference type="EMBL" id="KAF5907884.1"/>
    </source>
</evidence>
<evidence type="ECO:0000256" key="2">
    <source>
        <dbReference type="ARBA" id="ARBA00022737"/>
    </source>
</evidence>
<accession>A0A8J4UPN2</accession>
<dbReference type="InterPro" id="IPR036322">
    <property type="entry name" value="WD40_repeat_dom_sf"/>
</dbReference>
<comment type="caution">
    <text evidence="5">The sequence shown here is derived from an EMBL/GenBank/DDBJ whole genome shotgun (WGS) entry which is preliminary data.</text>
</comment>
<dbReference type="PROSITE" id="PS50082">
    <property type="entry name" value="WD_REPEATS_2"/>
    <property type="match status" value="4"/>
</dbReference>
<dbReference type="OrthoDB" id="10251381at2759"/>
<dbReference type="PROSITE" id="PS00678">
    <property type="entry name" value="WD_REPEATS_1"/>
    <property type="match status" value="1"/>
</dbReference>
<reference evidence="5" key="1">
    <citation type="submission" date="2020-07" db="EMBL/GenBank/DDBJ databases">
        <title>Clarias magur genome sequencing, assembly and annotation.</title>
        <authorList>
            <person name="Kushwaha B."/>
            <person name="Kumar R."/>
            <person name="Das P."/>
            <person name="Joshi C.G."/>
            <person name="Kumar D."/>
            <person name="Nagpure N.S."/>
            <person name="Pandey M."/>
            <person name="Agarwal S."/>
            <person name="Srivastava S."/>
            <person name="Singh M."/>
            <person name="Sahoo L."/>
            <person name="Jayasankar P."/>
            <person name="Meher P.K."/>
            <person name="Koringa P.G."/>
            <person name="Iquebal M.A."/>
            <person name="Das S.P."/>
            <person name="Bit A."/>
            <person name="Patnaik S."/>
            <person name="Patel N."/>
            <person name="Shah T.M."/>
            <person name="Hinsu A."/>
            <person name="Jena J.K."/>
        </authorList>
    </citation>
    <scope>NUCLEOTIDE SEQUENCE</scope>
    <source>
        <strain evidence="5">CIFAMagur01</strain>
        <tissue evidence="5">Testis</tissue>
    </source>
</reference>
<feature type="non-terminal residue" evidence="5">
    <location>
        <position position="1012"/>
    </location>
</feature>
<dbReference type="InterPro" id="IPR015943">
    <property type="entry name" value="WD40/YVTN_repeat-like_dom_sf"/>
</dbReference>
<dbReference type="InterPro" id="IPR019775">
    <property type="entry name" value="WD40_repeat_CS"/>
</dbReference>
<dbReference type="SMART" id="SM00320">
    <property type="entry name" value="WD40"/>
    <property type="match status" value="10"/>
</dbReference>
<organism evidence="5 6">
    <name type="scientific">Clarias magur</name>
    <name type="common">Asian catfish</name>
    <name type="synonym">Macropteronotus magur</name>
    <dbReference type="NCBI Taxonomy" id="1594786"/>
    <lineage>
        <taxon>Eukaryota</taxon>
        <taxon>Metazoa</taxon>
        <taxon>Chordata</taxon>
        <taxon>Craniata</taxon>
        <taxon>Vertebrata</taxon>
        <taxon>Euteleostomi</taxon>
        <taxon>Actinopterygii</taxon>
        <taxon>Neopterygii</taxon>
        <taxon>Teleostei</taxon>
        <taxon>Ostariophysi</taxon>
        <taxon>Siluriformes</taxon>
        <taxon>Clariidae</taxon>
        <taxon>Clarias</taxon>
    </lineage>
</organism>
<evidence type="ECO:0000256" key="4">
    <source>
        <dbReference type="SAM" id="MobiDB-lite"/>
    </source>
</evidence>
<sequence length="1012" mass="113748">METVREEEMLESRLSIEDFIKMQSLFQSSNDSGESMKREEFIDRFYTTIGRGSREEYEHLFDSVDVPREGWVDWHRLASYLLVGLSEKQEQATMSTKPHWSLPRFLPAPHKGHIQSLVHLGTGCYLSVSKEGKMAVWDENLTLLRSHKLHNDSVKPKDLWVTDMVVLPNVNKLAVSFTSKEICFYDLLSKQEFSCQYKIHSLHHIPICLHYWYHPENPEHAVLSFGDVAGQVSAMCFRSAVLSLFDRPSAGVEQNAAINISWSELQQNRHRGCYTITHSAHATHWVRSVRFLDTLEAFASCSGSAQRSMVLAWRETEACPLRITAFHTEKGIMDLDYHPQLNLIATAGLDNQVCLWNPYLVSKPVGILQGHVTSIVAVQFMQGKKQLMSFSKDKVLRVWDVSTHLCVQYMAGLFPKAQECKILLFFHEEQSRLFLSFNSTLLFLEAKKEDRKRVMSHESAITCVLYSSLFRQVISSDANSSVKIWLMDTGRKVKHFPRCHGNAEITTMALDATQTRLFTAGMDGAVKVWDFNGHCHHSLNACRDLPGEILEILVLKRTVLVLGWDRVITVFRMSSFSSFFVQPSEWKGGVQHRGHISCAAFHPPQTLVTGGSDGEIIVWNNSTEKAIRKLHKNVQHQECNFSSGSTLSTIPSNEQPTANSSENDSRSYIVTRLALLEGRETAAATGGADLVSCGGSDVVFFWNTANARLVGKFVAHEGSNSIIMTAGGNGCYLITADMGGVVKVWDIQEYCLHPSDSVINQAPKMLSSLHPHVDCITHLEMCIHSGRLVLISASVDCSLALSFLSGVTIGTFGQEMQWNMSGISDVVVKRGQEVSTEVITETGTDTDQQETQLEQSPQHAERSDGYTQIEEEKDCTLQLNNTFNDDSTGQTSRRIHKALRQQNESPQRQNVIGVCNTSTGIFSKLRMEELASIKELSKPDFIINPHLYFGQKWDSISPTPPPLPVTGENLKAPFDEKSLFPKDMLEQMDKPRHYRPKVTVMKKYGTALRSMG</sequence>
<evidence type="ECO:0000256" key="1">
    <source>
        <dbReference type="ARBA" id="ARBA00022574"/>
    </source>
</evidence>
<keyword evidence="2" id="KW-0677">Repeat</keyword>
<proteinExistence type="predicted"/>
<feature type="region of interest" description="Disordered" evidence="4">
    <location>
        <begin position="643"/>
        <end position="664"/>
    </location>
</feature>
<dbReference type="Pfam" id="PF00400">
    <property type="entry name" value="WD40"/>
    <property type="match status" value="5"/>
</dbReference>
<dbReference type="Gene3D" id="2.130.10.10">
    <property type="entry name" value="YVTN repeat-like/Quinoprotein amine dehydrogenase"/>
    <property type="match status" value="3"/>
</dbReference>
<dbReference type="PANTHER" id="PTHR44324">
    <property type="entry name" value="WD40 REPEAT DOMAIN 95"/>
    <property type="match status" value="1"/>
</dbReference>
<dbReference type="PANTHER" id="PTHR44324:SF1">
    <property type="entry name" value="WD REPEAT-CONTAINING PROTEIN 49"/>
    <property type="match status" value="1"/>
</dbReference>
<keyword evidence="6" id="KW-1185">Reference proteome</keyword>
<feature type="repeat" description="WD" evidence="3">
    <location>
        <begin position="368"/>
        <end position="409"/>
    </location>
</feature>
<dbReference type="InterPro" id="IPR001680">
    <property type="entry name" value="WD40_rpt"/>
</dbReference>
<evidence type="ECO:0000256" key="3">
    <source>
        <dbReference type="PROSITE-ProRule" id="PRU00221"/>
    </source>
</evidence>
<feature type="region of interest" description="Disordered" evidence="4">
    <location>
        <begin position="840"/>
        <end position="865"/>
    </location>
</feature>
<feature type="compositionally biased region" description="Low complexity" evidence="4">
    <location>
        <begin position="840"/>
        <end position="855"/>
    </location>
</feature>
<feature type="repeat" description="WD" evidence="3">
    <location>
        <begin position="589"/>
        <end position="629"/>
    </location>
</feature>
<feature type="repeat" description="WD" evidence="3">
    <location>
        <begin position="454"/>
        <end position="495"/>
    </location>
</feature>